<dbReference type="GO" id="GO:0009307">
    <property type="term" value="P:DNA restriction-modification system"/>
    <property type="evidence" value="ECO:0007669"/>
    <property type="project" value="UniProtKB-KW"/>
</dbReference>
<dbReference type="InterPro" id="IPR044946">
    <property type="entry name" value="Restrct_endonuc_typeI_TRD_sf"/>
</dbReference>
<dbReference type="GO" id="GO:0003677">
    <property type="term" value="F:DNA binding"/>
    <property type="evidence" value="ECO:0007669"/>
    <property type="project" value="UniProtKB-KW"/>
</dbReference>
<dbReference type="Gene3D" id="3.90.220.20">
    <property type="entry name" value="DNA methylase specificity domains"/>
    <property type="match status" value="2"/>
</dbReference>
<name>A0A1K1NB09_RUMFL</name>
<dbReference type="AlphaFoldDB" id="A0A1K1NB09"/>
<feature type="domain" description="Type I restriction modification DNA specificity" evidence="5">
    <location>
        <begin position="304"/>
        <end position="468"/>
    </location>
</feature>
<comment type="subunit">
    <text evidence="4">The methyltransferase is composed of M and S polypeptides.</text>
</comment>
<feature type="domain" description="Type I restriction modification DNA specificity" evidence="5">
    <location>
        <begin position="63"/>
        <end position="228"/>
    </location>
</feature>
<protein>
    <submittedName>
        <fullName evidence="6">Type I restriction enzyme, S subunit</fullName>
    </submittedName>
</protein>
<keyword evidence="3" id="KW-0238">DNA-binding</keyword>
<keyword evidence="2" id="KW-0680">Restriction system</keyword>
<dbReference type="InterPro" id="IPR000055">
    <property type="entry name" value="Restrct_endonuc_typeI_TRD"/>
</dbReference>
<accession>A0A1K1NB09</accession>
<proteinExistence type="inferred from homology"/>
<sequence>MIDTKALRSRILDLAIQGKLTEQLPSDGTAEDLYQQIQAEKQKLIKEKPLPPIKSEEIPFDIPRNWKWVRVKELTSLFNGKAFKPSDWSNNGLPIVRIQNLNNDNAPYNHYDKPIEDEYHLYGGELLFAWSGTPGTSFGAHIWKAKEAVLNQHIFKLVFNENCIYKTFFMYALNHRVSSLFEHVHGSAGLQHVTKGVFENTLIALPPLAEQKRIVERVEEIFRLLDTIDEAQEKYSADSQILKAKLITAGIQGKLTKQLPSDGSAQELYQQIQAEKQKLIKEGKLKKEKPLPPVSPEEVPFEIPENWMWVRLSSLGTFSSGKTPSMAEPAYWDGDIPWVTSKDMKTRIINDSEMHITELGAENMQIYPAGTLLLVVRSGILRRMLPLCVLGVNSTINQDLKAFSLYDLSISPWLYFAIKAFEPYILKNLVKAMTTVESLKFDEFASMLLPLPPLAEQKRIADVLERALGEIDNRQ</sequence>
<dbReference type="PANTHER" id="PTHR43140">
    <property type="entry name" value="TYPE-1 RESTRICTION ENZYME ECOKI SPECIFICITY PROTEIN"/>
    <property type="match status" value="1"/>
</dbReference>
<reference evidence="7" key="1">
    <citation type="submission" date="2016-11" db="EMBL/GenBank/DDBJ databases">
        <authorList>
            <person name="Varghese N."/>
            <person name="Submissions S."/>
        </authorList>
    </citation>
    <scope>NUCLEOTIDE SEQUENCE [LARGE SCALE GENOMIC DNA]</scope>
    <source>
        <strain evidence="7">YL228</strain>
    </source>
</reference>
<evidence type="ECO:0000256" key="2">
    <source>
        <dbReference type="ARBA" id="ARBA00022747"/>
    </source>
</evidence>
<evidence type="ECO:0000259" key="5">
    <source>
        <dbReference type="Pfam" id="PF01420"/>
    </source>
</evidence>
<dbReference type="Pfam" id="PF01420">
    <property type="entry name" value="Methylase_S"/>
    <property type="match status" value="2"/>
</dbReference>
<evidence type="ECO:0000313" key="6">
    <source>
        <dbReference type="EMBL" id="SFW32626.1"/>
    </source>
</evidence>
<dbReference type="RefSeq" id="WP_072300076.1">
    <property type="nucleotide sequence ID" value="NZ_FPIP01000004.1"/>
</dbReference>
<dbReference type="Proteomes" id="UP000183461">
    <property type="component" value="Unassembled WGS sequence"/>
</dbReference>
<evidence type="ECO:0000256" key="4">
    <source>
        <dbReference type="ARBA" id="ARBA00038652"/>
    </source>
</evidence>
<dbReference type="EMBL" id="FPIP01000004">
    <property type="protein sequence ID" value="SFW32626.1"/>
    <property type="molecule type" value="Genomic_DNA"/>
</dbReference>
<dbReference type="CDD" id="cd17254">
    <property type="entry name" value="RMtype1_S_FclI-TRD1-CR1_like"/>
    <property type="match status" value="1"/>
</dbReference>
<organism evidence="6 7">
    <name type="scientific">Ruminococcus flavefaciens</name>
    <dbReference type="NCBI Taxonomy" id="1265"/>
    <lineage>
        <taxon>Bacteria</taxon>
        <taxon>Bacillati</taxon>
        <taxon>Bacillota</taxon>
        <taxon>Clostridia</taxon>
        <taxon>Eubacteriales</taxon>
        <taxon>Oscillospiraceae</taxon>
        <taxon>Ruminococcus</taxon>
    </lineage>
</organism>
<dbReference type="CDD" id="cd17249">
    <property type="entry name" value="RMtype1_S_EcoR124I-TRD2-CR2_like"/>
    <property type="match status" value="1"/>
</dbReference>
<dbReference type="InterPro" id="IPR051212">
    <property type="entry name" value="Type-I_RE_S_subunit"/>
</dbReference>
<dbReference type="SUPFAM" id="SSF116734">
    <property type="entry name" value="DNA methylase specificity domain"/>
    <property type="match status" value="2"/>
</dbReference>
<comment type="similarity">
    <text evidence="1">Belongs to the type-I restriction system S methylase family.</text>
</comment>
<gene>
    <name evidence="6" type="ORF">SAMN02910280_1788</name>
</gene>
<evidence type="ECO:0000313" key="7">
    <source>
        <dbReference type="Proteomes" id="UP000183461"/>
    </source>
</evidence>
<evidence type="ECO:0000256" key="3">
    <source>
        <dbReference type="ARBA" id="ARBA00023125"/>
    </source>
</evidence>
<evidence type="ECO:0000256" key="1">
    <source>
        <dbReference type="ARBA" id="ARBA00010923"/>
    </source>
</evidence>
<dbReference type="PANTHER" id="PTHR43140:SF1">
    <property type="entry name" value="TYPE I RESTRICTION ENZYME ECOKI SPECIFICITY SUBUNIT"/>
    <property type="match status" value="1"/>
</dbReference>